<comment type="caution">
    <text evidence="3">The sequence shown here is derived from an EMBL/GenBank/DDBJ whole genome shotgun (WGS) entry which is preliminary data.</text>
</comment>
<dbReference type="InterPro" id="IPR045361">
    <property type="entry name" value="CIS_tube_prot_N"/>
</dbReference>
<evidence type="ECO:0000313" key="4">
    <source>
        <dbReference type="Proteomes" id="UP000218023"/>
    </source>
</evidence>
<evidence type="ECO:0000259" key="2">
    <source>
        <dbReference type="Pfam" id="PF19266"/>
    </source>
</evidence>
<feature type="region of interest" description="Disordered" evidence="1">
    <location>
        <begin position="77"/>
        <end position="97"/>
    </location>
</feature>
<feature type="domain" description="Contractile injection system tube protein N-terminal" evidence="2">
    <location>
        <begin position="11"/>
        <end position="170"/>
    </location>
</feature>
<dbReference type="OrthoDB" id="9815939at2"/>
<dbReference type="RefSeq" id="WP_095640572.1">
    <property type="nucleotide sequence ID" value="NZ_NSJZ01000010.1"/>
</dbReference>
<name>A0A2A2GJ43_9RHOB</name>
<gene>
    <name evidence="3" type="ORF">CK240_11925</name>
</gene>
<accession>A0A2A2GJ43</accession>
<protein>
    <recommendedName>
        <fullName evidence="2">Contractile injection system tube protein N-terminal domain-containing protein</fullName>
    </recommendedName>
</protein>
<keyword evidence="4" id="KW-1185">Reference proteome</keyword>
<evidence type="ECO:0000313" key="3">
    <source>
        <dbReference type="EMBL" id="PAU96782.1"/>
    </source>
</evidence>
<proteinExistence type="predicted"/>
<reference evidence="3 4" key="1">
    <citation type="submission" date="2017-09" db="EMBL/GenBank/DDBJ databases">
        <title>Paracoccus alkalisoli sp. nov., isolated from saline alkaline soil.</title>
        <authorList>
            <person name="Dong X."/>
            <person name="Zhang G."/>
        </authorList>
    </citation>
    <scope>NUCLEOTIDE SEQUENCE [LARGE SCALE GENOMIC DNA]</scope>
    <source>
        <strain evidence="3 4">WN007</strain>
    </source>
</reference>
<dbReference type="EMBL" id="NSJZ01000010">
    <property type="protein sequence ID" value="PAU96782.1"/>
    <property type="molecule type" value="Genomic_DNA"/>
</dbReference>
<dbReference type="Proteomes" id="UP000218023">
    <property type="component" value="Unassembled WGS sequence"/>
</dbReference>
<evidence type="ECO:0000256" key="1">
    <source>
        <dbReference type="SAM" id="MobiDB-lite"/>
    </source>
</evidence>
<dbReference type="AlphaFoldDB" id="A0A2A2GJ43"/>
<sequence>MERVTFLIEDTGERVSCLLNPESLTLTRRAGLRERTGRGGALTGAAGSHDPLIATGGGVTELELHLLFDTELARSLDPRPAAAPAGGPEPPRLTEPDVRDLTRPLLNLAEPAPGTGDRRGAAVCRFIWGTAWNLPVVVLVVAERLERFGPDGVPGRSWMSLRLRQVPESESASMAPPPPAGGTLPEAAPEMMPDAIQTVADPSGQPSTPLYLAALWLTGDPEDWPRVAEASGIEDPLRIEAGTILTAGPTAEAAP</sequence>
<organism evidence="3 4">
    <name type="scientific">Paracoccus salipaludis</name>
    <dbReference type="NCBI Taxonomy" id="2032623"/>
    <lineage>
        <taxon>Bacteria</taxon>
        <taxon>Pseudomonadati</taxon>
        <taxon>Pseudomonadota</taxon>
        <taxon>Alphaproteobacteria</taxon>
        <taxon>Rhodobacterales</taxon>
        <taxon>Paracoccaceae</taxon>
        <taxon>Paracoccus</taxon>
    </lineage>
</organism>
<dbReference type="Pfam" id="PF19266">
    <property type="entry name" value="CIS_tube"/>
    <property type="match status" value="1"/>
</dbReference>